<dbReference type="Proteomes" id="UP001519460">
    <property type="component" value="Unassembled WGS sequence"/>
</dbReference>
<evidence type="ECO:0000313" key="3">
    <source>
        <dbReference type="Proteomes" id="UP001519460"/>
    </source>
</evidence>
<feature type="compositionally biased region" description="Basic and acidic residues" evidence="1">
    <location>
        <begin position="25"/>
        <end position="34"/>
    </location>
</feature>
<reference evidence="2 3" key="1">
    <citation type="journal article" date="2023" name="Sci. Data">
        <title>Genome assembly of the Korean intertidal mud-creeper Batillaria attramentaria.</title>
        <authorList>
            <person name="Patra A.K."/>
            <person name="Ho P.T."/>
            <person name="Jun S."/>
            <person name="Lee S.J."/>
            <person name="Kim Y."/>
            <person name="Won Y.J."/>
        </authorList>
    </citation>
    <scope>NUCLEOTIDE SEQUENCE [LARGE SCALE GENOMIC DNA]</scope>
    <source>
        <strain evidence="2">Wonlab-2016</strain>
    </source>
</reference>
<evidence type="ECO:0000256" key="1">
    <source>
        <dbReference type="SAM" id="MobiDB-lite"/>
    </source>
</evidence>
<keyword evidence="3" id="KW-1185">Reference proteome</keyword>
<sequence>FGGNSIQHCQCNRGFEESTFASKSRRMEGEDDKGSSSSLRSPNKKEELSLQTFFVCTALKDACKTTKCLPIAISQRQEIRAVSKHDTRRGKKKKKKIGGRETPKISSQEAVHCLQWDSQRRWRSDGRPAGR</sequence>
<protein>
    <submittedName>
        <fullName evidence="2">Uncharacterized protein</fullName>
    </submittedName>
</protein>
<proteinExistence type="predicted"/>
<feature type="region of interest" description="Disordered" evidence="1">
    <location>
        <begin position="20"/>
        <end position="46"/>
    </location>
</feature>
<organism evidence="2 3">
    <name type="scientific">Batillaria attramentaria</name>
    <dbReference type="NCBI Taxonomy" id="370345"/>
    <lineage>
        <taxon>Eukaryota</taxon>
        <taxon>Metazoa</taxon>
        <taxon>Spiralia</taxon>
        <taxon>Lophotrochozoa</taxon>
        <taxon>Mollusca</taxon>
        <taxon>Gastropoda</taxon>
        <taxon>Caenogastropoda</taxon>
        <taxon>Sorbeoconcha</taxon>
        <taxon>Cerithioidea</taxon>
        <taxon>Batillariidae</taxon>
        <taxon>Batillaria</taxon>
    </lineage>
</organism>
<name>A0ABD0M4N3_9CAEN</name>
<feature type="non-terminal residue" evidence="2">
    <location>
        <position position="1"/>
    </location>
</feature>
<gene>
    <name evidence="2" type="ORF">BaRGS_00002480</name>
</gene>
<evidence type="ECO:0000313" key="2">
    <source>
        <dbReference type="EMBL" id="KAK7506368.1"/>
    </source>
</evidence>
<accession>A0ABD0M4N3</accession>
<comment type="caution">
    <text evidence="2">The sequence shown here is derived from an EMBL/GenBank/DDBJ whole genome shotgun (WGS) entry which is preliminary data.</text>
</comment>
<dbReference type="AlphaFoldDB" id="A0ABD0M4N3"/>
<dbReference type="EMBL" id="JACVVK020000007">
    <property type="protein sequence ID" value="KAK7506368.1"/>
    <property type="molecule type" value="Genomic_DNA"/>
</dbReference>
<feature type="compositionally biased region" description="Basic residues" evidence="1">
    <location>
        <begin position="86"/>
        <end position="97"/>
    </location>
</feature>
<feature type="region of interest" description="Disordered" evidence="1">
    <location>
        <begin position="79"/>
        <end position="109"/>
    </location>
</feature>